<keyword evidence="2" id="KW-1185">Reference proteome</keyword>
<reference evidence="1" key="2">
    <citation type="submission" date="2023-06" db="EMBL/GenBank/DDBJ databases">
        <authorList>
            <person name="Ma L."/>
            <person name="Liu K.-W."/>
            <person name="Li Z."/>
            <person name="Hsiao Y.-Y."/>
            <person name="Qi Y."/>
            <person name="Fu T."/>
            <person name="Tang G."/>
            <person name="Zhang D."/>
            <person name="Sun W.-H."/>
            <person name="Liu D.-K."/>
            <person name="Li Y."/>
            <person name="Chen G.-Z."/>
            <person name="Liu X.-D."/>
            <person name="Liao X.-Y."/>
            <person name="Jiang Y.-T."/>
            <person name="Yu X."/>
            <person name="Hao Y."/>
            <person name="Huang J."/>
            <person name="Zhao X.-W."/>
            <person name="Ke S."/>
            <person name="Chen Y.-Y."/>
            <person name="Wu W.-L."/>
            <person name="Hsu J.-L."/>
            <person name="Lin Y.-F."/>
            <person name="Huang M.-D."/>
            <person name="Li C.-Y."/>
            <person name="Huang L."/>
            <person name="Wang Z.-W."/>
            <person name="Zhao X."/>
            <person name="Zhong W.-Y."/>
            <person name="Peng D.-H."/>
            <person name="Ahmad S."/>
            <person name="Lan S."/>
            <person name="Zhang J.-S."/>
            <person name="Tsai W.-C."/>
            <person name="Van De Peer Y."/>
            <person name="Liu Z.-J."/>
        </authorList>
    </citation>
    <scope>NUCLEOTIDE SEQUENCE</scope>
    <source>
        <strain evidence="1">CP</strain>
        <tissue evidence="1">Leaves</tissue>
    </source>
</reference>
<gene>
    <name evidence="1" type="ORF">QJS10_CPB14g01620</name>
</gene>
<comment type="caution">
    <text evidence="1">The sequence shown here is derived from an EMBL/GenBank/DDBJ whole genome shotgun (WGS) entry which is preliminary data.</text>
</comment>
<evidence type="ECO:0000313" key="1">
    <source>
        <dbReference type="EMBL" id="KAK1299201.1"/>
    </source>
</evidence>
<protein>
    <submittedName>
        <fullName evidence="1">Uncharacterized protein</fullName>
    </submittedName>
</protein>
<dbReference type="Proteomes" id="UP001180020">
    <property type="component" value="Unassembled WGS sequence"/>
</dbReference>
<reference evidence="1" key="1">
    <citation type="journal article" date="2023" name="Nat. Commun.">
        <title>Diploid and tetraploid genomes of Acorus and the evolution of monocots.</title>
        <authorList>
            <person name="Ma L."/>
            <person name="Liu K.W."/>
            <person name="Li Z."/>
            <person name="Hsiao Y.Y."/>
            <person name="Qi Y."/>
            <person name="Fu T."/>
            <person name="Tang G.D."/>
            <person name="Zhang D."/>
            <person name="Sun W.H."/>
            <person name="Liu D.K."/>
            <person name="Li Y."/>
            <person name="Chen G.Z."/>
            <person name="Liu X.D."/>
            <person name="Liao X.Y."/>
            <person name="Jiang Y.T."/>
            <person name="Yu X."/>
            <person name="Hao Y."/>
            <person name="Huang J."/>
            <person name="Zhao X.W."/>
            <person name="Ke S."/>
            <person name="Chen Y.Y."/>
            <person name="Wu W.L."/>
            <person name="Hsu J.L."/>
            <person name="Lin Y.F."/>
            <person name="Huang M.D."/>
            <person name="Li C.Y."/>
            <person name="Huang L."/>
            <person name="Wang Z.W."/>
            <person name="Zhao X."/>
            <person name="Zhong W.Y."/>
            <person name="Peng D.H."/>
            <person name="Ahmad S."/>
            <person name="Lan S."/>
            <person name="Zhang J.S."/>
            <person name="Tsai W.C."/>
            <person name="Van de Peer Y."/>
            <person name="Liu Z.J."/>
        </authorList>
    </citation>
    <scope>NUCLEOTIDE SEQUENCE</scope>
    <source>
        <strain evidence="1">CP</strain>
    </source>
</reference>
<accession>A0AAV9DE63</accession>
<dbReference type="EMBL" id="JAUJYO010000014">
    <property type="protein sequence ID" value="KAK1299201.1"/>
    <property type="molecule type" value="Genomic_DNA"/>
</dbReference>
<sequence>MSLYLEKERLHVPDSRYVYRVFSCSGLLCGRFRAVQWILKVGLGELDYRIDIDCVFIDSGED</sequence>
<name>A0AAV9DE63_ACOCL</name>
<dbReference type="AlphaFoldDB" id="A0AAV9DE63"/>
<organism evidence="1 2">
    <name type="scientific">Acorus calamus</name>
    <name type="common">Sweet flag</name>
    <dbReference type="NCBI Taxonomy" id="4465"/>
    <lineage>
        <taxon>Eukaryota</taxon>
        <taxon>Viridiplantae</taxon>
        <taxon>Streptophyta</taxon>
        <taxon>Embryophyta</taxon>
        <taxon>Tracheophyta</taxon>
        <taxon>Spermatophyta</taxon>
        <taxon>Magnoliopsida</taxon>
        <taxon>Liliopsida</taxon>
        <taxon>Acoraceae</taxon>
        <taxon>Acorus</taxon>
    </lineage>
</organism>
<evidence type="ECO:0000313" key="2">
    <source>
        <dbReference type="Proteomes" id="UP001180020"/>
    </source>
</evidence>
<proteinExistence type="predicted"/>